<name>A0ABS4EFA0_9HYPH</name>
<dbReference type="Proteomes" id="UP000823786">
    <property type="component" value="Unassembled WGS sequence"/>
</dbReference>
<evidence type="ECO:0000313" key="2">
    <source>
        <dbReference type="Proteomes" id="UP000823786"/>
    </source>
</evidence>
<dbReference type="Gene3D" id="3.20.20.60">
    <property type="entry name" value="Phosphoenolpyruvate-binding domains"/>
    <property type="match status" value="1"/>
</dbReference>
<dbReference type="SUPFAM" id="SSF51621">
    <property type="entry name" value="Phosphoenolpyruvate/pyruvate domain"/>
    <property type="match status" value="1"/>
</dbReference>
<accession>A0ABS4EFA0</accession>
<keyword evidence="1" id="KW-0456">Lyase</keyword>
<dbReference type="EMBL" id="JAGGJV010000001">
    <property type="protein sequence ID" value="MBP1856599.1"/>
    <property type="molecule type" value="Genomic_DNA"/>
</dbReference>
<keyword evidence="2" id="KW-1185">Reference proteome</keyword>
<dbReference type="RefSeq" id="WP_209846092.1">
    <property type="nucleotide sequence ID" value="NZ_JAGGJV010000001.1"/>
</dbReference>
<comment type="caution">
    <text evidence="1">The sequence shown here is derived from an EMBL/GenBank/DDBJ whole genome shotgun (WGS) entry which is preliminary data.</text>
</comment>
<reference evidence="1 2" key="1">
    <citation type="submission" date="2021-03" db="EMBL/GenBank/DDBJ databases">
        <title>Genomic Encyclopedia of Type Strains, Phase IV (KMG-IV): sequencing the most valuable type-strain genomes for metagenomic binning, comparative biology and taxonomic classification.</title>
        <authorList>
            <person name="Goeker M."/>
        </authorList>
    </citation>
    <scope>NUCLEOTIDE SEQUENCE [LARGE SCALE GENOMIC DNA]</scope>
    <source>
        <strain evidence="1 2">DSM 26427</strain>
    </source>
</reference>
<proteinExistence type="predicted"/>
<organism evidence="1 2">
    <name type="scientific">Rhizobium herbae</name>
    <dbReference type="NCBI Taxonomy" id="508661"/>
    <lineage>
        <taxon>Bacteria</taxon>
        <taxon>Pseudomonadati</taxon>
        <taxon>Pseudomonadota</taxon>
        <taxon>Alphaproteobacteria</taxon>
        <taxon>Hyphomicrobiales</taxon>
        <taxon>Rhizobiaceae</taxon>
        <taxon>Rhizobium/Agrobacterium group</taxon>
        <taxon>Rhizobium</taxon>
    </lineage>
</organism>
<dbReference type="GO" id="GO:0016829">
    <property type="term" value="F:lyase activity"/>
    <property type="evidence" value="ECO:0007669"/>
    <property type="project" value="UniProtKB-KW"/>
</dbReference>
<evidence type="ECO:0000313" key="1">
    <source>
        <dbReference type="EMBL" id="MBP1856599.1"/>
    </source>
</evidence>
<sequence>MSVNRFEITALLICATPDVRVAETVSGRRVTVIIDIRENRATETAAAARSVIDRRRAATAAGPTLLRIGRPDDDFGQDAIGRLVALRPDGFVLSGCGGLADVQRLDVMLRVAEAEQGIESGSTVVLAEVGQRPEFFLSGQSLKGVSDRLKAIVFDGAGLMHATASQAVNTPAARAGAPLLLARAAAIIKARQADLPCYDLLPENLPQDDDPQTVRDIALADGFSGVIARNAAQLAALASG</sequence>
<dbReference type="InterPro" id="IPR015813">
    <property type="entry name" value="Pyrv/PenolPyrv_kinase-like_dom"/>
</dbReference>
<gene>
    <name evidence="1" type="ORF">J2Z75_000079</name>
</gene>
<dbReference type="InterPro" id="IPR040442">
    <property type="entry name" value="Pyrv_kinase-like_dom_sf"/>
</dbReference>
<protein>
    <submittedName>
        <fullName evidence="1">Citrate lyase beta subunit</fullName>
    </submittedName>
</protein>